<dbReference type="Pfam" id="PF05699">
    <property type="entry name" value="Dimer_Tnp_hAT"/>
    <property type="match status" value="1"/>
</dbReference>
<evidence type="ECO:0000313" key="3">
    <source>
        <dbReference type="EMBL" id="KAG7517506.1"/>
    </source>
</evidence>
<organism evidence="3 4">
    <name type="scientific">Solea senegalensis</name>
    <name type="common">Senegalese sole</name>
    <dbReference type="NCBI Taxonomy" id="28829"/>
    <lineage>
        <taxon>Eukaryota</taxon>
        <taxon>Metazoa</taxon>
        <taxon>Chordata</taxon>
        <taxon>Craniata</taxon>
        <taxon>Vertebrata</taxon>
        <taxon>Euteleostomi</taxon>
        <taxon>Actinopterygii</taxon>
        <taxon>Neopterygii</taxon>
        <taxon>Teleostei</taxon>
        <taxon>Neoteleostei</taxon>
        <taxon>Acanthomorphata</taxon>
        <taxon>Carangaria</taxon>
        <taxon>Pleuronectiformes</taxon>
        <taxon>Pleuronectoidei</taxon>
        <taxon>Soleidae</taxon>
        <taxon>Solea</taxon>
    </lineage>
</organism>
<feature type="domain" description="HAT C-terminal dimerisation" evidence="2">
    <location>
        <begin position="316"/>
        <end position="381"/>
    </location>
</feature>
<evidence type="ECO:0000259" key="2">
    <source>
        <dbReference type="Pfam" id="PF05699"/>
    </source>
</evidence>
<dbReference type="InterPro" id="IPR008906">
    <property type="entry name" value="HATC_C_dom"/>
</dbReference>
<dbReference type="PANTHER" id="PTHR45913">
    <property type="entry name" value="EPM2A-INTERACTING PROTEIN 1"/>
    <property type="match status" value="1"/>
</dbReference>
<accession>A0AAV6SJ94</accession>
<dbReference type="PANTHER" id="PTHR45913:SF9">
    <property type="entry name" value="GENERAL TRANSCRIPTION FACTOR II-I REPEAT DOMAIN-CONTAINING PROTEIN 2-LIKE-RELATED"/>
    <property type="match status" value="1"/>
</dbReference>
<evidence type="ECO:0000313" key="4">
    <source>
        <dbReference type="Proteomes" id="UP000693946"/>
    </source>
</evidence>
<sequence length="412" mass="46916">MQPSGQVSSFRTKSPEKVSRFLTEFIKECLLDSVALICPEKRGAFENVSLSRCTVTRRVETIAGNLELQLKNRVADFDCFTLALDESTAQLLIFLRGITADFQITEELAAMQSIKGTTTGNDLYKEVNACLDMLGLKWDKLAGVTTDGCPNLTGKNVGRLKRMQDKENESEHVDISYHSNVRWLSLGKVLKSVWDLRDQIQNFCGKKGHDIPELSDEDWVADLRFAVDVTALMNELNVRLQRKGFFVHEMYSAVTAFMSNNKPSEGQHSDPLANTKGSHKISRSPPQVLNVDNAPSDVQMELIDLQSHLLLAEHFRSVSLLDFYSSLKEENFPHLRRHAQRILVLFGSTYVCEQTFFVMKFNKSKHRSSITDEHLSAVLCIATSDSQISMPLFKPRTYWIIRTEEVKWRWKT</sequence>
<proteinExistence type="predicted"/>
<comment type="caution">
    <text evidence="3">The sequence shown here is derived from an EMBL/GenBank/DDBJ whole genome shotgun (WGS) entry which is preliminary data.</text>
</comment>
<name>A0AAV6SJ94_SOLSE</name>
<dbReference type="AlphaFoldDB" id="A0AAV6SJ94"/>
<dbReference type="GO" id="GO:0046983">
    <property type="term" value="F:protein dimerization activity"/>
    <property type="evidence" value="ECO:0007669"/>
    <property type="project" value="InterPro"/>
</dbReference>
<reference evidence="3 4" key="1">
    <citation type="journal article" date="2021" name="Sci. Rep.">
        <title>Chromosome anchoring in Senegalese sole (Solea senegalensis) reveals sex-associated markers and genome rearrangements in flatfish.</title>
        <authorList>
            <person name="Guerrero-Cozar I."/>
            <person name="Gomez-Garrido J."/>
            <person name="Berbel C."/>
            <person name="Martinez-Blanch J.F."/>
            <person name="Alioto T."/>
            <person name="Claros M.G."/>
            <person name="Gagnaire P.A."/>
            <person name="Manchado M."/>
        </authorList>
    </citation>
    <scope>NUCLEOTIDE SEQUENCE [LARGE SCALE GENOMIC DNA]</scope>
    <source>
        <strain evidence="3">Sse05_10M</strain>
    </source>
</reference>
<protein>
    <submittedName>
        <fullName evidence="3">General transcription factor II-I repeat domain-containing protein 2-like</fullName>
    </submittedName>
</protein>
<gene>
    <name evidence="3" type="ORF">JOB18_009486</name>
</gene>
<feature type="region of interest" description="Disordered" evidence="1">
    <location>
        <begin position="262"/>
        <end position="288"/>
    </location>
</feature>
<keyword evidence="4" id="KW-1185">Reference proteome</keyword>
<dbReference type="EMBL" id="JAGKHQ010000004">
    <property type="protein sequence ID" value="KAG7517506.1"/>
    <property type="molecule type" value="Genomic_DNA"/>
</dbReference>
<evidence type="ECO:0000256" key="1">
    <source>
        <dbReference type="SAM" id="MobiDB-lite"/>
    </source>
</evidence>
<dbReference type="Proteomes" id="UP000693946">
    <property type="component" value="Linkage Group LG12"/>
</dbReference>